<evidence type="ECO:0000259" key="3">
    <source>
        <dbReference type="PROSITE" id="PS51186"/>
    </source>
</evidence>
<dbReference type="Proteomes" id="UP001428290">
    <property type="component" value="Unassembled WGS sequence"/>
</dbReference>
<organism evidence="4 5">
    <name type="scientific">Herpetosiphon gulosus</name>
    <dbReference type="NCBI Taxonomy" id="1973496"/>
    <lineage>
        <taxon>Bacteria</taxon>
        <taxon>Bacillati</taxon>
        <taxon>Chloroflexota</taxon>
        <taxon>Chloroflexia</taxon>
        <taxon>Herpetosiphonales</taxon>
        <taxon>Herpetosiphonaceae</taxon>
        <taxon>Herpetosiphon</taxon>
    </lineage>
</organism>
<dbReference type="PANTHER" id="PTHR43877">
    <property type="entry name" value="AMINOALKYLPHOSPHONATE N-ACETYLTRANSFERASE-RELATED-RELATED"/>
    <property type="match status" value="1"/>
</dbReference>
<reference evidence="4 5" key="1">
    <citation type="submission" date="2024-02" db="EMBL/GenBank/DDBJ databases">
        <title>Herpetosiphon gulosus NBRC 112829.</title>
        <authorList>
            <person name="Ichikawa N."/>
            <person name="Katano-Makiyama Y."/>
            <person name="Hidaka K."/>
        </authorList>
    </citation>
    <scope>NUCLEOTIDE SEQUENCE [LARGE SCALE GENOMIC DNA]</scope>
    <source>
        <strain evidence="4 5">NBRC 112829</strain>
    </source>
</reference>
<dbReference type="Gene3D" id="3.40.630.30">
    <property type="match status" value="2"/>
</dbReference>
<dbReference type="SUPFAM" id="SSF55729">
    <property type="entry name" value="Acyl-CoA N-acyltransferases (Nat)"/>
    <property type="match status" value="1"/>
</dbReference>
<name>A0ABP9X703_9CHLR</name>
<keyword evidence="1" id="KW-0808">Transferase</keyword>
<evidence type="ECO:0000313" key="5">
    <source>
        <dbReference type="Proteomes" id="UP001428290"/>
    </source>
</evidence>
<evidence type="ECO:0000256" key="2">
    <source>
        <dbReference type="ARBA" id="ARBA00023315"/>
    </source>
</evidence>
<dbReference type="RefSeq" id="WP_345723919.1">
    <property type="nucleotide sequence ID" value="NZ_BAABRU010000017.1"/>
</dbReference>
<dbReference type="InterPro" id="IPR050832">
    <property type="entry name" value="Bact_Acetyltransf"/>
</dbReference>
<proteinExistence type="predicted"/>
<dbReference type="PROSITE" id="PS51186">
    <property type="entry name" value="GNAT"/>
    <property type="match status" value="2"/>
</dbReference>
<keyword evidence="2" id="KW-0012">Acyltransferase</keyword>
<feature type="domain" description="N-acetyltransferase" evidence="3">
    <location>
        <begin position="13"/>
        <end position="164"/>
    </location>
</feature>
<evidence type="ECO:0000313" key="4">
    <source>
        <dbReference type="EMBL" id="GAA5530320.1"/>
    </source>
</evidence>
<evidence type="ECO:0000256" key="1">
    <source>
        <dbReference type="ARBA" id="ARBA00022679"/>
    </source>
</evidence>
<dbReference type="InterPro" id="IPR016181">
    <property type="entry name" value="Acyl_CoA_acyltransferase"/>
</dbReference>
<dbReference type="Pfam" id="PF00583">
    <property type="entry name" value="Acetyltransf_1"/>
    <property type="match status" value="1"/>
</dbReference>
<feature type="domain" description="N-acetyltransferase" evidence="3">
    <location>
        <begin position="158"/>
        <end position="294"/>
    </location>
</feature>
<dbReference type="EMBL" id="BAABRU010000017">
    <property type="protein sequence ID" value="GAA5530320.1"/>
    <property type="molecule type" value="Genomic_DNA"/>
</dbReference>
<dbReference type="InterPro" id="IPR000182">
    <property type="entry name" value="GNAT_dom"/>
</dbReference>
<sequence length="294" mass="32893">MHLFRRVPSIQDLAMRPLVESDLPPLMGLLEQTPWASLSIPHDEFRLTLNDQLSIVLEYNGKLWGCVLMGYAVGPIAWIRALIVHHSLRPAEAVTEFLHAAEGYAKGHGVERLLIMSDERDASWLLPWVLREGYQLQLDVVGYEKRAMNIPAWGNTGAWIRPATTDDVPMIAKIDAAAFADEWVKNSTILAGVFPVAPFYIVAELNHTIVGYAFATVHHGGMMAHLVRIAVDPALQGQAIGVRLLAELVDWCSLNGVQLLSLNTQNTNQHAQRLYEWFGFMRNGERQTVLVKDL</sequence>
<comment type="caution">
    <text evidence="4">The sequence shown here is derived from an EMBL/GenBank/DDBJ whole genome shotgun (WGS) entry which is preliminary data.</text>
</comment>
<dbReference type="PANTHER" id="PTHR43877:SF2">
    <property type="entry name" value="AMINOALKYLPHOSPHONATE N-ACETYLTRANSFERASE-RELATED"/>
    <property type="match status" value="1"/>
</dbReference>
<dbReference type="CDD" id="cd04301">
    <property type="entry name" value="NAT_SF"/>
    <property type="match status" value="1"/>
</dbReference>
<accession>A0ABP9X703</accession>
<keyword evidence="5" id="KW-1185">Reference proteome</keyword>
<protein>
    <recommendedName>
        <fullName evidence="3">N-acetyltransferase domain-containing protein</fullName>
    </recommendedName>
</protein>
<gene>
    <name evidence="4" type="ORF">Hgul01_04138</name>
</gene>